<dbReference type="AlphaFoldDB" id="A0AAX1UKE4"/>
<dbReference type="EMBL" id="QWGP01000014">
    <property type="protein sequence ID" value="RHZ94076.1"/>
    <property type="molecule type" value="Genomic_DNA"/>
</dbReference>
<gene>
    <name evidence="3" type="ORF">D1114_13295</name>
</gene>
<dbReference type="Proteomes" id="UP000266305">
    <property type="component" value="Unassembled WGS sequence"/>
</dbReference>
<evidence type="ECO:0000313" key="3">
    <source>
        <dbReference type="EMBL" id="RHZ94076.1"/>
    </source>
</evidence>
<keyword evidence="2" id="KW-0732">Signal</keyword>
<keyword evidence="3" id="KW-0687">Ribonucleoprotein</keyword>
<feature type="signal peptide" evidence="2">
    <location>
        <begin position="1"/>
        <end position="21"/>
    </location>
</feature>
<accession>A0AAX1UKE4</accession>
<evidence type="ECO:0000313" key="4">
    <source>
        <dbReference type="Proteomes" id="UP000266305"/>
    </source>
</evidence>
<dbReference type="GO" id="GO:0005840">
    <property type="term" value="C:ribosome"/>
    <property type="evidence" value="ECO:0007669"/>
    <property type="project" value="UniProtKB-KW"/>
</dbReference>
<proteinExistence type="predicted"/>
<reference evidence="3 4" key="1">
    <citation type="submission" date="2018-08" db="EMBL/GenBank/DDBJ databases">
        <title>Draft genome sequence of Rhodobacter sphaeroides FY.</title>
        <authorList>
            <person name="Rayyan A."/>
            <person name="Meyer T.E."/>
            <person name="Kyndt J.A."/>
        </authorList>
    </citation>
    <scope>NUCLEOTIDE SEQUENCE [LARGE SCALE GENOMIC DNA]</scope>
    <source>
        <strain evidence="3 4">FY</strain>
    </source>
</reference>
<feature type="compositionally biased region" description="Polar residues" evidence="1">
    <location>
        <begin position="24"/>
        <end position="44"/>
    </location>
</feature>
<name>A0AAX1UKE4_CERSP</name>
<feature type="chain" id="PRO_5043354008" evidence="2">
    <location>
        <begin position="22"/>
        <end position="123"/>
    </location>
</feature>
<evidence type="ECO:0000256" key="2">
    <source>
        <dbReference type="SAM" id="SignalP"/>
    </source>
</evidence>
<dbReference type="RefSeq" id="WP_119000445.1">
    <property type="nucleotide sequence ID" value="NZ_QWGP01000014.1"/>
</dbReference>
<protein>
    <submittedName>
        <fullName evidence="3">50S ribosomal protein L2</fullName>
    </submittedName>
</protein>
<feature type="region of interest" description="Disordered" evidence="1">
    <location>
        <begin position="21"/>
        <end position="48"/>
    </location>
</feature>
<comment type="caution">
    <text evidence="3">The sequence shown here is derived from an EMBL/GenBank/DDBJ whole genome shotgun (WGS) entry which is preliminary data.</text>
</comment>
<sequence>MTFPRLGLALAAVLATSAAFAQEGGSQTGEQKAQVTGELQSISMTPPPQLELLAPDGARWIIDLGEPERMERAGLDAEAAQPGVAVHVLGLRAADGANRMEALRVTIDGTAYDLQPEEVEPKT</sequence>
<organism evidence="3 4">
    <name type="scientific">Cereibacter sphaeroides</name>
    <name type="common">Rhodobacter sphaeroides</name>
    <dbReference type="NCBI Taxonomy" id="1063"/>
    <lineage>
        <taxon>Bacteria</taxon>
        <taxon>Pseudomonadati</taxon>
        <taxon>Pseudomonadota</taxon>
        <taxon>Alphaproteobacteria</taxon>
        <taxon>Rhodobacterales</taxon>
        <taxon>Paracoccaceae</taxon>
        <taxon>Cereibacter</taxon>
    </lineage>
</organism>
<evidence type="ECO:0000256" key="1">
    <source>
        <dbReference type="SAM" id="MobiDB-lite"/>
    </source>
</evidence>
<keyword evidence="3" id="KW-0689">Ribosomal protein</keyword>